<dbReference type="SMART" id="SM00903">
    <property type="entry name" value="Flavin_Reduct"/>
    <property type="match status" value="1"/>
</dbReference>
<reference evidence="4 5" key="1">
    <citation type="submission" date="2023-05" db="EMBL/GenBank/DDBJ databases">
        <title>Streptantibioticus silvisoli sp. nov., acidotolerant actinomycetes 1 from pine litter.</title>
        <authorList>
            <person name="Swiecimska M."/>
            <person name="Golinska P."/>
            <person name="Sangal V."/>
            <person name="Wachnowicz B."/>
            <person name="Goodfellow M."/>
        </authorList>
    </citation>
    <scope>NUCLEOTIDE SEQUENCE [LARGE SCALE GENOMIC DNA]</scope>
    <source>
        <strain evidence="4 5">DSM 42109</strain>
    </source>
</reference>
<sequence>MSAAARSLTRTPERQPVEPLSLRRVCGLFTSGVTVVSTGLSGRAEGTTVNSFTSVSLDPPLVLFCLHKKSRLRGLLDESGGFTVNLLSGRQQSLARYFTAGQLISVSGTWMMVVAQDWLVLSTTDDRLVRRAHQRPCGARGRRRTVQRGRMRRHGRRARPR</sequence>
<dbReference type="Gene3D" id="2.30.110.10">
    <property type="entry name" value="Electron Transport, Fmn-binding Protein, Chain A"/>
    <property type="match status" value="1"/>
</dbReference>
<evidence type="ECO:0000313" key="5">
    <source>
        <dbReference type="Proteomes" id="UP001214441"/>
    </source>
</evidence>
<dbReference type="RefSeq" id="WP_280842666.1">
    <property type="nucleotide sequence ID" value="NZ_JANCPR020000030.1"/>
</dbReference>
<dbReference type="PANTHER" id="PTHR30466">
    <property type="entry name" value="FLAVIN REDUCTASE"/>
    <property type="match status" value="1"/>
</dbReference>
<dbReference type="EMBL" id="JANCPR020000030">
    <property type="protein sequence ID" value="MDJ1135583.1"/>
    <property type="molecule type" value="Genomic_DNA"/>
</dbReference>
<feature type="region of interest" description="Disordered" evidence="2">
    <location>
        <begin position="137"/>
        <end position="161"/>
    </location>
</feature>
<dbReference type="SUPFAM" id="SSF50475">
    <property type="entry name" value="FMN-binding split barrel"/>
    <property type="match status" value="1"/>
</dbReference>
<dbReference type="PANTHER" id="PTHR30466:SF1">
    <property type="entry name" value="FMN REDUCTASE (NADH) RUTF"/>
    <property type="match status" value="1"/>
</dbReference>
<protein>
    <submittedName>
        <fullName evidence="4">Flavin reductase family protein</fullName>
    </submittedName>
</protein>
<evidence type="ECO:0000256" key="1">
    <source>
        <dbReference type="ARBA" id="ARBA00023002"/>
    </source>
</evidence>
<keyword evidence="1" id="KW-0560">Oxidoreductase</keyword>
<proteinExistence type="predicted"/>
<keyword evidence="5" id="KW-1185">Reference proteome</keyword>
<comment type="caution">
    <text evidence="4">The sequence shown here is derived from an EMBL/GenBank/DDBJ whole genome shotgun (WGS) entry which is preliminary data.</text>
</comment>
<evidence type="ECO:0000256" key="2">
    <source>
        <dbReference type="SAM" id="MobiDB-lite"/>
    </source>
</evidence>
<dbReference type="Proteomes" id="UP001214441">
    <property type="component" value="Unassembled WGS sequence"/>
</dbReference>
<dbReference type="InterPro" id="IPR012349">
    <property type="entry name" value="Split_barrel_FMN-bd"/>
</dbReference>
<dbReference type="InterPro" id="IPR002563">
    <property type="entry name" value="Flavin_Rdtase-like_dom"/>
</dbReference>
<gene>
    <name evidence="4" type="ORF">NMN56_027240</name>
</gene>
<name>A0ABT7A4N7_9ACTN</name>
<dbReference type="Pfam" id="PF01613">
    <property type="entry name" value="Flavin_Reduct"/>
    <property type="match status" value="1"/>
</dbReference>
<evidence type="ECO:0000259" key="3">
    <source>
        <dbReference type="SMART" id="SM00903"/>
    </source>
</evidence>
<dbReference type="InterPro" id="IPR050268">
    <property type="entry name" value="NADH-dep_flavin_reductase"/>
</dbReference>
<evidence type="ECO:0000313" key="4">
    <source>
        <dbReference type="EMBL" id="MDJ1135583.1"/>
    </source>
</evidence>
<organism evidence="4 5">
    <name type="scientific">Streptomyces iconiensis</name>
    <dbReference type="NCBI Taxonomy" id="1384038"/>
    <lineage>
        <taxon>Bacteria</taxon>
        <taxon>Bacillati</taxon>
        <taxon>Actinomycetota</taxon>
        <taxon>Actinomycetes</taxon>
        <taxon>Kitasatosporales</taxon>
        <taxon>Streptomycetaceae</taxon>
        <taxon>Streptomyces</taxon>
    </lineage>
</organism>
<accession>A0ABT7A4N7</accession>
<feature type="domain" description="Flavin reductase like" evidence="3">
    <location>
        <begin position="26"/>
        <end position="144"/>
    </location>
</feature>